<sequence length="121" mass="14117">MDVQELLYQMFLNNHRFTRPSYKVQSRSVWRATARSNFKHMLNNARKNAQSLSESRLDSLEGARTDMDEERLLARSVQQMGRGEMARNLHNNKSELGRQSRGEQAYKWICLLCDPSVQIGK</sequence>
<reference evidence="1" key="1">
    <citation type="submission" date="2017-07" db="EMBL/GenBank/DDBJ databases">
        <title>Taro Niue Genome Assembly and Annotation.</title>
        <authorList>
            <person name="Atibalentja N."/>
            <person name="Keating K."/>
            <person name="Fields C.J."/>
        </authorList>
    </citation>
    <scope>NUCLEOTIDE SEQUENCE</scope>
    <source>
        <strain evidence="1">Niue_2</strain>
        <tissue evidence="1">Leaf</tissue>
    </source>
</reference>
<gene>
    <name evidence="1" type="ORF">Taro_047100</name>
</gene>
<organism evidence="1 2">
    <name type="scientific">Colocasia esculenta</name>
    <name type="common">Wild taro</name>
    <name type="synonym">Arum esculentum</name>
    <dbReference type="NCBI Taxonomy" id="4460"/>
    <lineage>
        <taxon>Eukaryota</taxon>
        <taxon>Viridiplantae</taxon>
        <taxon>Streptophyta</taxon>
        <taxon>Embryophyta</taxon>
        <taxon>Tracheophyta</taxon>
        <taxon>Spermatophyta</taxon>
        <taxon>Magnoliopsida</taxon>
        <taxon>Liliopsida</taxon>
        <taxon>Araceae</taxon>
        <taxon>Aroideae</taxon>
        <taxon>Colocasieae</taxon>
        <taxon>Colocasia</taxon>
    </lineage>
</organism>
<keyword evidence="2" id="KW-1185">Reference proteome</keyword>
<dbReference type="AlphaFoldDB" id="A0A843X7S3"/>
<accession>A0A843X7S3</accession>
<name>A0A843X7S3_COLES</name>
<proteinExistence type="predicted"/>
<dbReference type="OrthoDB" id="1434681at2759"/>
<comment type="caution">
    <text evidence="1">The sequence shown here is derived from an EMBL/GenBank/DDBJ whole genome shotgun (WGS) entry which is preliminary data.</text>
</comment>
<evidence type="ECO:0000313" key="2">
    <source>
        <dbReference type="Proteomes" id="UP000652761"/>
    </source>
</evidence>
<dbReference type="EMBL" id="NMUH01005986">
    <property type="protein sequence ID" value="MQM14170.1"/>
    <property type="molecule type" value="Genomic_DNA"/>
</dbReference>
<dbReference type="Proteomes" id="UP000652761">
    <property type="component" value="Unassembled WGS sequence"/>
</dbReference>
<protein>
    <submittedName>
        <fullName evidence="1">Uncharacterized protein</fullName>
    </submittedName>
</protein>
<evidence type="ECO:0000313" key="1">
    <source>
        <dbReference type="EMBL" id="MQM14170.1"/>
    </source>
</evidence>